<dbReference type="EMBL" id="AP021861">
    <property type="protein sequence ID" value="BBO33043.1"/>
    <property type="molecule type" value="Genomic_DNA"/>
</dbReference>
<evidence type="ECO:0000256" key="1">
    <source>
        <dbReference type="SAM" id="MobiDB-lite"/>
    </source>
</evidence>
<name>A0A5K7XFN0_9BACT</name>
<gene>
    <name evidence="3" type="ORF">PLANPX_2655</name>
</gene>
<dbReference type="KEGG" id="lpav:PLANPX_2655"/>
<dbReference type="Proteomes" id="UP000326837">
    <property type="component" value="Chromosome"/>
</dbReference>
<evidence type="ECO:0000256" key="2">
    <source>
        <dbReference type="SAM" id="SignalP"/>
    </source>
</evidence>
<dbReference type="RefSeq" id="WP_152098903.1">
    <property type="nucleotide sequence ID" value="NZ_AP021861.1"/>
</dbReference>
<organism evidence="3 4">
    <name type="scientific">Lacipirellula parvula</name>
    <dbReference type="NCBI Taxonomy" id="2650471"/>
    <lineage>
        <taxon>Bacteria</taxon>
        <taxon>Pseudomonadati</taxon>
        <taxon>Planctomycetota</taxon>
        <taxon>Planctomycetia</taxon>
        <taxon>Pirellulales</taxon>
        <taxon>Lacipirellulaceae</taxon>
        <taxon>Lacipirellula</taxon>
    </lineage>
</organism>
<dbReference type="InterPro" id="IPR047750">
    <property type="entry name" value="YdjY-like"/>
</dbReference>
<proteinExistence type="predicted"/>
<dbReference type="AlphaFoldDB" id="A0A5K7XFN0"/>
<protein>
    <submittedName>
        <fullName evidence="3">Uncharacterized protein</fullName>
    </submittedName>
</protein>
<feature type="region of interest" description="Disordered" evidence="1">
    <location>
        <begin position="32"/>
        <end position="58"/>
    </location>
</feature>
<feature type="signal peptide" evidence="2">
    <location>
        <begin position="1"/>
        <end position="24"/>
    </location>
</feature>
<feature type="chain" id="PRO_5024955120" evidence="2">
    <location>
        <begin position="25"/>
        <end position="255"/>
    </location>
</feature>
<keyword evidence="2" id="KW-0732">Signal</keyword>
<reference evidence="4" key="1">
    <citation type="submission" date="2019-10" db="EMBL/GenBank/DDBJ databases">
        <title>Lacipirellula parvula gen. nov., sp. nov., representing a lineage of planctomycetes widespread in freshwater anoxic habitats, and description of the family Lacipirellulaceae.</title>
        <authorList>
            <person name="Dedysh S.N."/>
            <person name="Kulichevskaya I.S."/>
            <person name="Beletsky A.V."/>
            <person name="Rakitin A.L."/>
            <person name="Mardanov A.V."/>
            <person name="Ivanova A.A."/>
            <person name="Saltykova V.X."/>
            <person name="Rijpstra W.I.C."/>
            <person name="Sinninghe Damste J.S."/>
            <person name="Ravin N.V."/>
        </authorList>
    </citation>
    <scope>NUCLEOTIDE SEQUENCE [LARGE SCALE GENOMIC DNA]</scope>
    <source>
        <strain evidence="4">PX69</strain>
    </source>
</reference>
<evidence type="ECO:0000313" key="4">
    <source>
        <dbReference type="Proteomes" id="UP000326837"/>
    </source>
</evidence>
<feature type="compositionally biased region" description="Basic and acidic residues" evidence="1">
    <location>
        <begin position="44"/>
        <end position="58"/>
    </location>
</feature>
<evidence type="ECO:0000313" key="3">
    <source>
        <dbReference type="EMBL" id="BBO33043.1"/>
    </source>
</evidence>
<sequence length="255" mass="27995">MRTAWNRVDGSLCCVALAAFVLLAAPARGQFPGGGGPQEAPGEGGKKADLPKLPEPEGAKRLTKTDEVWIDVKKHEVMVDGYIALREGYLEMLSCLTGTKEHEAIIGAQTKAQTVHAALLAVGAKSGHPVKFRPKFEPPTGTEIEIEVRWLDDKGKWQTAKAQDWIRDSKTKKTMTQPWVFAGSGFWKDDKGKDFYMAESGDFICVSNFTTAMLDIPIESSQSNEGLLFEANTVKIPPLATPVRMVLRPKLEKKP</sequence>
<keyword evidence="4" id="KW-1185">Reference proteome</keyword>
<accession>A0A5K7XFN0</accession>
<dbReference type="NCBIfam" id="NF040466">
    <property type="entry name" value="ydjY_domain"/>
    <property type="match status" value="1"/>
</dbReference>